<dbReference type="EMBL" id="CAAALY010078712">
    <property type="protein sequence ID" value="VEL26195.1"/>
    <property type="molecule type" value="Genomic_DNA"/>
</dbReference>
<comment type="caution">
    <text evidence="1">The sequence shown here is derived from an EMBL/GenBank/DDBJ whole genome shotgun (WGS) entry which is preliminary data.</text>
</comment>
<proteinExistence type="predicted"/>
<accession>A0A3S5BJ70</accession>
<keyword evidence="2" id="KW-1185">Reference proteome</keyword>
<evidence type="ECO:0000313" key="1">
    <source>
        <dbReference type="EMBL" id="VEL26195.1"/>
    </source>
</evidence>
<dbReference type="Proteomes" id="UP000784294">
    <property type="component" value="Unassembled WGS sequence"/>
</dbReference>
<name>A0A3S5BJ70_9PLAT</name>
<dbReference type="AlphaFoldDB" id="A0A3S5BJ70"/>
<organism evidence="1 2">
    <name type="scientific">Protopolystoma xenopodis</name>
    <dbReference type="NCBI Taxonomy" id="117903"/>
    <lineage>
        <taxon>Eukaryota</taxon>
        <taxon>Metazoa</taxon>
        <taxon>Spiralia</taxon>
        <taxon>Lophotrochozoa</taxon>
        <taxon>Platyhelminthes</taxon>
        <taxon>Monogenea</taxon>
        <taxon>Polyopisthocotylea</taxon>
        <taxon>Polystomatidea</taxon>
        <taxon>Polystomatidae</taxon>
        <taxon>Protopolystoma</taxon>
    </lineage>
</organism>
<reference evidence="1" key="1">
    <citation type="submission" date="2018-11" db="EMBL/GenBank/DDBJ databases">
        <authorList>
            <consortium name="Pathogen Informatics"/>
        </authorList>
    </citation>
    <scope>NUCLEOTIDE SEQUENCE</scope>
</reference>
<gene>
    <name evidence="1" type="ORF">PXEA_LOCUS19635</name>
</gene>
<evidence type="ECO:0000313" key="2">
    <source>
        <dbReference type="Proteomes" id="UP000784294"/>
    </source>
</evidence>
<sequence length="102" mass="11552">MARESQPARSGEGMAVRGVEGERVRLCCPVPKWCSLVWFLRPSDPREADGELHLHIVLWPEQVKPEIPRLAESCLRLSHWLARRKECRSAQHGLTNAGTGEE</sequence>
<protein>
    <submittedName>
        <fullName evidence="1">Uncharacterized protein</fullName>
    </submittedName>
</protein>